<organism evidence="3 4">
    <name type="scientific">Micromonospora kangleipakensis</name>
    <dbReference type="NCBI Taxonomy" id="1077942"/>
    <lineage>
        <taxon>Bacteria</taxon>
        <taxon>Bacillati</taxon>
        <taxon>Actinomycetota</taxon>
        <taxon>Actinomycetes</taxon>
        <taxon>Micromonosporales</taxon>
        <taxon>Micromonosporaceae</taxon>
        <taxon>Micromonospora</taxon>
    </lineage>
</organism>
<feature type="domain" description="DUF3322" evidence="2">
    <location>
        <begin position="9"/>
        <end position="190"/>
    </location>
</feature>
<feature type="domain" description="Wadjet protein JetD C-terminal" evidence="1">
    <location>
        <begin position="214"/>
        <end position="388"/>
    </location>
</feature>
<dbReference type="Pfam" id="PF09983">
    <property type="entry name" value="JetD_C"/>
    <property type="match status" value="1"/>
</dbReference>
<dbReference type="RefSeq" id="WP_165439908.1">
    <property type="nucleotide sequence ID" value="NZ_SHLD01000001.1"/>
</dbReference>
<keyword evidence="4" id="KW-1185">Reference proteome</keyword>
<dbReference type="InterPro" id="IPR024537">
    <property type="entry name" value="DUF3322"/>
</dbReference>
<evidence type="ECO:0000313" key="3">
    <source>
        <dbReference type="EMBL" id="RZU73651.1"/>
    </source>
</evidence>
<name>A0A4Q8B8Z3_9ACTN</name>
<dbReference type="Proteomes" id="UP000294114">
    <property type="component" value="Unassembled WGS sequence"/>
</dbReference>
<sequence length="391" mass="44489">MAASRWSTPSELLTKVRRRWSSGELLTAYARQRWEPVVVPLRAPTAAEVAERFGAAQDWLAEWKTVDPALIRLDWKRVGGRLVGSNEVPHRASIDTPDQAWALLRVRRNVETFTRLLDLTRQAAPALVEWMTAEPMKVLDNADSWARLVEVVRWIDRHPTTGRYLRQIDVPGVDTKFIEQHRTVLAQLLDRQLAPERIDPAQPPARFAERYRFRTKPTYVRLRALDRPAPAALGPFSEVTVRVDELARTPLDVARVLVVENETTHLALPSMPGTVAVFGGGYAVRALAPLTWLHDRELTYWGDIDTHGFAILDRLRQVFPHTTSVLMDSETLLGHRAHWGREAAPVTTELAHLTAEELQLYRDLVANRYAPALRLEQERIRFSAVERTLTG</sequence>
<evidence type="ECO:0000313" key="4">
    <source>
        <dbReference type="Proteomes" id="UP000294114"/>
    </source>
</evidence>
<evidence type="ECO:0008006" key="5">
    <source>
        <dbReference type="Google" id="ProtNLM"/>
    </source>
</evidence>
<reference evidence="3 4" key="1">
    <citation type="submission" date="2019-02" db="EMBL/GenBank/DDBJ databases">
        <title>Sequencing the genomes of 1000 actinobacteria strains.</title>
        <authorList>
            <person name="Klenk H.-P."/>
        </authorList>
    </citation>
    <scope>NUCLEOTIDE SEQUENCE [LARGE SCALE GENOMIC DNA]</scope>
    <source>
        <strain evidence="3 4">DSM 45612</strain>
    </source>
</reference>
<evidence type="ECO:0000259" key="1">
    <source>
        <dbReference type="Pfam" id="PF09983"/>
    </source>
</evidence>
<dbReference type="InterPro" id="IPR024534">
    <property type="entry name" value="JetD_C"/>
</dbReference>
<dbReference type="PIRSF" id="PIRSF028408">
    <property type="entry name" value="UCP028408"/>
    <property type="match status" value="1"/>
</dbReference>
<dbReference type="InterPro" id="IPR014544">
    <property type="entry name" value="UCP028408"/>
</dbReference>
<comment type="caution">
    <text evidence="3">The sequence shown here is derived from an EMBL/GenBank/DDBJ whole genome shotgun (WGS) entry which is preliminary data.</text>
</comment>
<gene>
    <name evidence="3" type="ORF">EV384_2068</name>
</gene>
<dbReference type="AlphaFoldDB" id="A0A4Q8B8Z3"/>
<accession>A0A4Q8B8Z3</accession>
<protein>
    <recommendedName>
        <fullName evidence="5">Wadjet protein JetD C-terminal domain-containing protein</fullName>
    </recommendedName>
</protein>
<dbReference type="Pfam" id="PF11795">
    <property type="entry name" value="DUF3322"/>
    <property type="match status" value="1"/>
</dbReference>
<proteinExistence type="predicted"/>
<evidence type="ECO:0000259" key="2">
    <source>
        <dbReference type="Pfam" id="PF11795"/>
    </source>
</evidence>
<dbReference type="EMBL" id="SHLD01000001">
    <property type="protein sequence ID" value="RZU73651.1"/>
    <property type="molecule type" value="Genomic_DNA"/>
</dbReference>